<dbReference type="GO" id="GO:0005248">
    <property type="term" value="F:voltage-gated sodium channel activity"/>
    <property type="evidence" value="ECO:0007669"/>
    <property type="project" value="TreeGrafter"/>
</dbReference>
<keyword evidence="3 5" id="KW-1133">Transmembrane helix</keyword>
<feature type="domain" description="Ion transport" evidence="6">
    <location>
        <begin position="22"/>
        <end position="208"/>
    </location>
</feature>
<keyword evidence="2 5" id="KW-0812">Transmembrane</keyword>
<comment type="caution">
    <text evidence="7">The sequence shown here is derived from an EMBL/GenBank/DDBJ whole genome shotgun (WGS) entry which is preliminary data.</text>
</comment>
<evidence type="ECO:0000259" key="6">
    <source>
        <dbReference type="Pfam" id="PF00520"/>
    </source>
</evidence>
<dbReference type="Gene3D" id="1.20.120.350">
    <property type="entry name" value="Voltage-gated potassium channels. Chain C"/>
    <property type="match status" value="1"/>
</dbReference>
<proteinExistence type="predicted"/>
<dbReference type="InterPro" id="IPR043203">
    <property type="entry name" value="VGCC_Ca_Na"/>
</dbReference>
<gene>
    <name evidence="7" type="ORF">CYMTET_34890</name>
</gene>
<sequence length="208" mass="23323">MACVAVQEDVAGQAWAANLANQLSESSEFFFTVAFTLEVVVLCTAYGLVLHSGAYLHSPWNRIDSFIVLMSWISFFPGMKAILWLRTLRLIKPLRTVSKNQNMRMLITALIGSIPMLISVTMLWCMVFVLFGIVAMQLWLGEFHYRCVDPLTGEPEAESERLCGGDRACPSGFDCLKEDPVTGHLFENPNHGVTNFDNFGWTFVAVFQ</sequence>
<dbReference type="Gene3D" id="1.10.287.70">
    <property type="match status" value="1"/>
</dbReference>
<reference evidence="7 8" key="1">
    <citation type="journal article" date="2015" name="Genome Biol. Evol.">
        <title>Comparative Genomics of a Bacterivorous Green Alga Reveals Evolutionary Causalities and Consequences of Phago-Mixotrophic Mode of Nutrition.</title>
        <authorList>
            <person name="Burns J.A."/>
            <person name="Paasch A."/>
            <person name="Narechania A."/>
            <person name="Kim E."/>
        </authorList>
    </citation>
    <scope>NUCLEOTIDE SEQUENCE [LARGE SCALE GENOMIC DNA]</scope>
    <source>
        <strain evidence="7 8">PLY_AMNH</strain>
    </source>
</reference>
<evidence type="ECO:0000256" key="1">
    <source>
        <dbReference type="ARBA" id="ARBA00004141"/>
    </source>
</evidence>
<evidence type="ECO:0000256" key="4">
    <source>
        <dbReference type="ARBA" id="ARBA00023136"/>
    </source>
</evidence>
<feature type="non-terminal residue" evidence="7">
    <location>
        <position position="208"/>
    </location>
</feature>
<dbReference type="Proteomes" id="UP001190700">
    <property type="component" value="Unassembled WGS sequence"/>
</dbReference>
<dbReference type="AlphaFoldDB" id="A0AAE0FA81"/>
<dbReference type="InterPro" id="IPR005821">
    <property type="entry name" value="Ion_trans_dom"/>
</dbReference>
<evidence type="ECO:0000256" key="5">
    <source>
        <dbReference type="SAM" id="Phobius"/>
    </source>
</evidence>
<keyword evidence="8" id="KW-1185">Reference proteome</keyword>
<dbReference type="SUPFAM" id="SSF81324">
    <property type="entry name" value="Voltage-gated potassium channels"/>
    <property type="match status" value="1"/>
</dbReference>
<evidence type="ECO:0000313" key="8">
    <source>
        <dbReference type="Proteomes" id="UP001190700"/>
    </source>
</evidence>
<organism evidence="7 8">
    <name type="scientific">Cymbomonas tetramitiformis</name>
    <dbReference type="NCBI Taxonomy" id="36881"/>
    <lineage>
        <taxon>Eukaryota</taxon>
        <taxon>Viridiplantae</taxon>
        <taxon>Chlorophyta</taxon>
        <taxon>Pyramimonadophyceae</taxon>
        <taxon>Pyramimonadales</taxon>
        <taxon>Pyramimonadaceae</taxon>
        <taxon>Cymbomonas</taxon>
    </lineage>
</organism>
<dbReference type="Pfam" id="PF00520">
    <property type="entry name" value="Ion_trans"/>
    <property type="match status" value="1"/>
</dbReference>
<evidence type="ECO:0000256" key="3">
    <source>
        <dbReference type="ARBA" id="ARBA00022989"/>
    </source>
</evidence>
<dbReference type="EMBL" id="LGRX02022099">
    <property type="protein sequence ID" value="KAK3255953.1"/>
    <property type="molecule type" value="Genomic_DNA"/>
</dbReference>
<evidence type="ECO:0000313" key="7">
    <source>
        <dbReference type="EMBL" id="KAK3255953.1"/>
    </source>
</evidence>
<name>A0AAE0FA81_9CHLO</name>
<dbReference type="GO" id="GO:0001518">
    <property type="term" value="C:voltage-gated sodium channel complex"/>
    <property type="evidence" value="ECO:0007669"/>
    <property type="project" value="TreeGrafter"/>
</dbReference>
<feature type="transmembrane region" description="Helical" evidence="5">
    <location>
        <begin position="106"/>
        <end position="139"/>
    </location>
</feature>
<dbReference type="PANTHER" id="PTHR10037:SF62">
    <property type="entry name" value="SODIUM CHANNEL PROTEIN 60E"/>
    <property type="match status" value="1"/>
</dbReference>
<keyword evidence="4 5" id="KW-0472">Membrane</keyword>
<protein>
    <recommendedName>
        <fullName evidence="6">Ion transport domain-containing protein</fullName>
    </recommendedName>
</protein>
<accession>A0AAE0FA81</accession>
<dbReference type="PANTHER" id="PTHR10037">
    <property type="entry name" value="VOLTAGE-GATED CATION CHANNEL CALCIUM AND SODIUM"/>
    <property type="match status" value="1"/>
</dbReference>
<feature type="transmembrane region" description="Helical" evidence="5">
    <location>
        <begin position="29"/>
        <end position="54"/>
    </location>
</feature>
<dbReference type="InterPro" id="IPR027359">
    <property type="entry name" value="Volt_channel_dom_sf"/>
</dbReference>
<comment type="subcellular location">
    <subcellularLocation>
        <location evidence="1">Membrane</location>
        <topology evidence="1">Multi-pass membrane protein</topology>
    </subcellularLocation>
</comment>
<feature type="transmembrane region" description="Helical" evidence="5">
    <location>
        <begin position="66"/>
        <end position="85"/>
    </location>
</feature>
<evidence type="ECO:0000256" key="2">
    <source>
        <dbReference type="ARBA" id="ARBA00022692"/>
    </source>
</evidence>